<evidence type="ECO:0000313" key="1">
    <source>
        <dbReference type="EMBL" id="OYR87157.1"/>
    </source>
</evidence>
<keyword evidence="4" id="KW-1185">Reference proteome</keyword>
<sequence>MKIVDKTKDKKEEQWQLGDVVKNENGDLALVIIGEYGDYYLMAISIKGKEQYSAVANDCWGGYEKIKALQSELPSWHKVNAKLVIE</sequence>
<evidence type="ECO:0000313" key="2">
    <source>
        <dbReference type="EMBL" id="OYR90028.1"/>
    </source>
</evidence>
<reference evidence="2 3" key="1">
    <citation type="submission" date="2017-04" db="EMBL/GenBank/DDBJ databases">
        <authorList>
            <person name="Afonso C.L."/>
            <person name="Miller P.J."/>
            <person name="Scott M.A."/>
            <person name="Spackman E."/>
            <person name="Goraichik I."/>
            <person name="Dimitrov K.M."/>
            <person name="Suarez D.L."/>
            <person name="Swayne D.E."/>
        </authorList>
    </citation>
    <scope>NUCLEOTIDE SEQUENCE [LARGE SCALE GENOMIC DNA]</scope>
    <source>
        <strain evidence="2 3">609q</strain>
    </source>
</reference>
<evidence type="ECO:0000313" key="4">
    <source>
        <dbReference type="Proteomes" id="UP000216316"/>
    </source>
</evidence>
<dbReference type="EMBL" id="NGNX01000062">
    <property type="protein sequence ID" value="OYR90028.1"/>
    <property type="molecule type" value="Genomic_DNA"/>
</dbReference>
<reference evidence="3 4" key="3">
    <citation type="submission" date="2017-09" db="EMBL/GenBank/DDBJ databases">
        <title>Tripartite evolution among Lactobacillus johnsonii, Lactobacillus taiwanensis, Lactobacillus reuteri and their rodent host.</title>
        <authorList>
            <person name="Wang T."/>
            <person name="Knowles S."/>
            <person name="Cheng C."/>
        </authorList>
    </citation>
    <scope>NUCLEOTIDE SEQUENCE [LARGE SCALE GENOMIC DNA]</scope>
    <source>
        <strain evidence="2 3">609q</strain>
        <strain evidence="1 4">609u</strain>
    </source>
</reference>
<dbReference type="RefSeq" id="WP_094496152.1">
    <property type="nucleotide sequence ID" value="NZ_NGNV01000055.1"/>
</dbReference>
<organism evidence="2 3">
    <name type="scientific">Lactobacillus taiwanensis</name>
    <dbReference type="NCBI Taxonomy" id="508451"/>
    <lineage>
        <taxon>Bacteria</taxon>
        <taxon>Bacillati</taxon>
        <taxon>Bacillota</taxon>
        <taxon>Bacilli</taxon>
        <taxon>Lactobacillales</taxon>
        <taxon>Lactobacillaceae</taxon>
        <taxon>Lactobacillus</taxon>
    </lineage>
</organism>
<gene>
    <name evidence="1" type="ORF">CBF53_09210</name>
    <name evidence="2" type="ORF">CBF70_10270</name>
</gene>
<evidence type="ECO:0000313" key="3">
    <source>
        <dbReference type="Proteomes" id="UP000215828"/>
    </source>
</evidence>
<accession>A0A256L9E0</accession>
<protein>
    <submittedName>
        <fullName evidence="2">Uncharacterized protein</fullName>
    </submittedName>
</protein>
<dbReference type="EMBL" id="NGNV01000055">
    <property type="protein sequence ID" value="OYR87157.1"/>
    <property type="molecule type" value="Genomic_DNA"/>
</dbReference>
<reference evidence="1 4" key="2">
    <citation type="submission" date="2017-05" db="EMBL/GenBank/DDBJ databases">
        <authorList>
            <person name="Lin X.B."/>
            <person name="Stothard P."/>
            <person name="Tasseva G."/>
            <person name="Walter J."/>
        </authorList>
    </citation>
    <scope>NUCLEOTIDE SEQUENCE [LARGE SCALE GENOMIC DNA]</scope>
    <source>
        <strain evidence="1 4">609u</strain>
    </source>
</reference>
<dbReference type="AlphaFoldDB" id="A0A256L9E0"/>
<comment type="caution">
    <text evidence="2">The sequence shown here is derived from an EMBL/GenBank/DDBJ whole genome shotgun (WGS) entry which is preliminary data.</text>
</comment>
<dbReference type="Proteomes" id="UP000215828">
    <property type="component" value="Unassembled WGS sequence"/>
</dbReference>
<name>A0A256L9E0_9LACO</name>
<dbReference type="Proteomes" id="UP000216316">
    <property type="component" value="Unassembled WGS sequence"/>
</dbReference>
<proteinExistence type="predicted"/>